<evidence type="ECO:0000313" key="5">
    <source>
        <dbReference type="Proteomes" id="UP000292260"/>
    </source>
</evidence>
<dbReference type="Proteomes" id="UP000292932">
    <property type="component" value="Unassembled WGS sequence"/>
</dbReference>
<reference evidence="3" key="2">
    <citation type="submission" date="2019-02" db="EMBL/GenBank/DDBJ databases">
        <authorList>
            <person name="Odamaki T."/>
        </authorList>
    </citation>
    <scope>NUCLEOTIDE SEQUENCE</scope>
    <source>
        <strain evidence="1">MCC10043</strain>
        <strain evidence="2">MCC10070</strain>
        <strain evidence="3">MCC10096</strain>
    </source>
</reference>
<proteinExistence type="predicted"/>
<name>A0A0S2MGV5_BIFLL</name>
<evidence type="ECO:0000313" key="6">
    <source>
        <dbReference type="Proteomes" id="UP000292932"/>
    </source>
</evidence>
<dbReference type="Proteomes" id="UP000291814">
    <property type="component" value="Unassembled WGS sequence"/>
</dbReference>
<evidence type="ECO:0000313" key="3">
    <source>
        <dbReference type="EMBL" id="TCF33389.1"/>
    </source>
</evidence>
<dbReference type="RefSeq" id="WP_007055292.1">
    <property type="nucleotide sequence ID" value="NZ_BCYH01000012.1"/>
</dbReference>
<dbReference type="Proteomes" id="UP000292260">
    <property type="component" value="Unassembled WGS sequence"/>
</dbReference>
<accession>A0A0S2MGV5</accession>
<organism evidence="3 6">
    <name type="scientific">Bifidobacterium longum subsp. longum</name>
    <dbReference type="NCBI Taxonomy" id="1679"/>
    <lineage>
        <taxon>Bacteria</taxon>
        <taxon>Bacillati</taxon>
        <taxon>Actinomycetota</taxon>
        <taxon>Actinomycetes</taxon>
        <taxon>Bifidobacteriales</taxon>
        <taxon>Bifidobacteriaceae</taxon>
        <taxon>Bifidobacterium</taxon>
    </lineage>
</organism>
<dbReference type="AlphaFoldDB" id="A0A0S2MGV5"/>
<reference evidence="4 5" key="1">
    <citation type="journal article" date="2018" name="Sci. Rep.">
        <title>Genomic diversity and distribution of Bifidobacterium longum subsp. longum across the human lifespan.</title>
        <authorList>
            <person name="Odamaki T."/>
            <person name="Bottacini F."/>
            <person name="Kato K."/>
            <person name="Mitsuyama E."/>
            <person name="Yoshida K."/>
            <person name="Horigome A."/>
            <person name="Xiao J.Z."/>
            <person name="van Sinderen D."/>
        </authorList>
    </citation>
    <scope>NUCLEOTIDE SEQUENCE [LARGE SCALE GENOMIC DNA]</scope>
    <source>
        <strain evidence="1 5">MCC10043</strain>
        <strain evidence="2 4">MCC10070</strain>
        <strain evidence="3 6">MCC10096</strain>
    </source>
</reference>
<sequence>MNGIFKQLLNVKGTVVEDVRITDSPLRSGPVLEIRVRPRGGMLRCSRCGRKRRGYDRGGGRRR</sequence>
<protein>
    <submittedName>
        <fullName evidence="3">Transposase</fullName>
    </submittedName>
</protein>
<dbReference type="EMBL" id="SHSP01000005">
    <property type="protein sequence ID" value="TCF33389.1"/>
    <property type="molecule type" value="Genomic_DNA"/>
</dbReference>
<dbReference type="EMBL" id="SHQU01000009">
    <property type="protein sequence ID" value="TCE42158.1"/>
    <property type="molecule type" value="Genomic_DNA"/>
</dbReference>
<gene>
    <name evidence="1" type="ORF">MCC10043_0373</name>
    <name evidence="2" type="ORF">MCC10070_0377</name>
    <name evidence="3" type="ORF">MCC10096_0404</name>
</gene>
<evidence type="ECO:0000313" key="4">
    <source>
        <dbReference type="Proteomes" id="UP000291814"/>
    </source>
</evidence>
<comment type="caution">
    <text evidence="3">The sequence shown here is derived from an EMBL/GenBank/DDBJ whole genome shotgun (WGS) entry which is preliminary data.</text>
</comment>
<evidence type="ECO:0000313" key="2">
    <source>
        <dbReference type="EMBL" id="TCE88096.1"/>
    </source>
</evidence>
<dbReference type="EMBL" id="SHRR01000004">
    <property type="protein sequence ID" value="TCE88096.1"/>
    <property type="molecule type" value="Genomic_DNA"/>
</dbReference>
<evidence type="ECO:0000313" key="1">
    <source>
        <dbReference type="EMBL" id="TCE42158.1"/>
    </source>
</evidence>